<dbReference type="Proteomes" id="UP000594262">
    <property type="component" value="Unplaced"/>
</dbReference>
<proteinExistence type="predicted"/>
<keyword evidence="2" id="KW-1185">Reference proteome</keyword>
<organism evidence="1 2">
    <name type="scientific">Clytia hemisphaerica</name>
    <dbReference type="NCBI Taxonomy" id="252671"/>
    <lineage>
        <taxon>Eukaryota</taxon>
        <taxon>Metazoa</taxon>
        <taxon>Cnidaria</taxon>
        <taxon>Hydrozoa</taxon>
        <taxon>Hydroidolina</taxon>
        <taxon>Leptothecata</taxon>
        <taxon>Obeliida</taxon>
        <taxon>Clytiidae</taxon>
        <taxon>Clytia</taxon>
    </lineage>
</organism>
<sequence length="240" mass="27685">VEKEFYFPTLHQIKVELEDGKTEDGDAIRFDYQDKKFPEYSWKGFVFINEEQLSVVTSVKINVSSKYQILFKYNLNQLAEVVASFEGRHSNQKDAVKGNITFRTTQKGQGAQPSFIGVIKQDTSSSGNKNGRYFDLGEGEWEFTLKTKGDSRLLLDYVVFVPIQYTEVDQLQQHVQIPCTVNMNSKDQMCNLYKYIDLDKDGFVKFEAEKTRNEQPPLFNDTSITSKLEFNAMVLISPQY</sequence>
<dbReference type="OrthoDB" id="18487at2759"/>
<accession>A0A7M5UXN7</accession>
<dbReference type="EnsemblMetazoa" id="CLYHEMT006048.2">
    <property type="protein sequence ID" value="CLYHEMP006048.2"/>
    <property type="gene ID" value="CLYHEMG006048"/>
</dbReference>
<dbReference type="AlphaFoldDB" id="A0A7M5UXN7"/>
<reference evidence="1" key="1">
    <citation type="submission" date="2021-01" db="UniProtKB">
        <authorList>
            <consortium name="EnsemblMetazoa"/>
        </authorList>
    </citation>
    <scope>IDENTIFICATION</scope>
</reference>
<dbReference type="Gene3D" id="2.60.120.260">
    <property type="entry name" value="Galactose-binding domain-like"/>
    <property type="match status" value="1"/>
</dbReference>
<evidence type="ECO:0000313" key="1">
    <source>
        <dbReference type="EnsemblMetazoa" id="CLYHEMP006048.2"/>
    </source>
</evidence>
<protein>
    <submittedName>
        <fullName evidence="1">Uncharacterized protein</fullName>
    </submittedName>
</protein>
<name>A0A7M5UXN7_9CNID</name>
<evidence type="ECO:0000313" key="2">
    <source>
        <dbReference type="Proteomes" id="UP000594262"/>
    </source>
</evidence>